<gene>
    <name evidence="3" type="ORF">LCGC14_0240460</name>
</gene>
<dbReference type="NCBIfam" id="TIGR00254">
    <property type="entry name" value="GGDEF"/>
    <property type="match status" value="1"/>
</dbReference>
<dbReference type="AlphaFoldDB" id="A0A0F9U7L9"/>
<dbReference type="Pfam" id="PF00990">
    <property type="entry name" value="GGDEF"/>
    <property type="match status" value="1"/>
</dbReference>
<feature type="transmembrane region" description="Helical" evidence="1">
    <location>
        <begin position="52"/>
        <end position="71"/>
    </location>
</feature>
<dbReference type="InterPro" id="IPR050469">
    <property type="entry name" value="Diguanylate_Cyclase"/>
</dbReference>
<dbReference type="SUPFAM" id="SSF55073">
    <property type="entry name" value="Nucleotide cyclase"/>
    <property type="match status" value="1"/>
</dbReference>
<dbReference type="CDD" id="cd01949">
    <property type="entry name" value="GGDEF"/>
    <property type="match status" value="1"/>
</dbReference>
<feature type="transmembrane region" description="Helical" evidence="1">
    <location>
        <begin position="24"/>
        <end position="46"/>
    </location>
</feature>
<reference evidence="3" key="1">
    <citation type="journal article" date="2015" name="Nature">
        <title>Complex archaea that bridge the gap between prokaryotes and eukaryotes.</title>
        <authorList>
            <person name="Spang A."/>
            <person name="Saw J.H."/>
            <person name="Jorgensen S.L."/>
            <person name="Zaremba-Niedzwiedzka K."/>
            <person name="Martijn J."/>
            <person name="Lind A.E."/>
            <person name="van Eijk R."/>
            <person name="Schleper C."/>
            <person name="Guy L."/>
            <person name="Ettema T.J."/>
        </authorList>
    </citation>
    <scope>NUCLEOTIDE SEQUENCE</scope>
</reference>
<feature type="transmembrane region" description="Helical" evidence="1">
    <location>
        <begin position="78"/>
        <end position="96"/>
    </location>
</feature>
<keyword evidence="1" id="KW-0472">Membrane</keyword>
<organism evidence="3">
    <name type="scientific">marine sediment metagenome</name>
    <dbReference type="NCBI Taxonomy" id="412755"/>
    <lineage>
        <taxon>unclassified sequences</taxon>
        <taxon>metagenomes</taxon>
        <taxon>ecological metagenomes</taxon>
    </lineage>
</organism>
<dbReference type="PANTHER" id="PTHR45138:SF24">
    <property type="entry name" value="DIGUANYLATE CYCLASE DGCC-RELATED"/>
    <property type="match status" value="1"/>
</dbReference>
<protein>
    <recommendedName>
        <fullName evidence="2">GGDEF domain-containing protein</fullName>
    </recommendedName>
</protein>
<keyword evidence="1" id="KW-1133">Transmembrane helix</keyword>
<dbReference type="GO" id="GO:0043709">
    <property type="term" value="P:cell adhesion involved in single-species biofilm formation"/>
    <property type="evidence" value="ECO:0007669"/>
    <property type="project" value="TreeGrafter"/>
</dbReference>
<dbReference type="InterPro" id="IPR000160">
    <property type="entry name" value="GGDEF_dom"/>
</dbReference>
<dbReference type="Gene3D" id="3.30.70.270">
    <property type="match status" value="1"/>
</dbReference>
<feature type="transmembrane region" description="Helical" evidence="1">
    <location>
        <begin position="126"/>
        <end position="143"/>
    </location>
</feature>
<dbReference type="Pfam" id="PF20966">
    <property type="entry name" value="MASE6"/>
    <property type="match status" value="1"/>
</dbReference>
<dbReference type="GO" id="GO:1902201">
    <property type="term" value="P:negative regulation of bacterial-type flagellum-dependent cell motility"/>
    <property type="evidence" value="ECO:0007669"/>
    <property type="project" value="TreeGrafter"/>
</dbReference>
<keyword evidence="1" id="KW-0812">Transmembrane</keyword>
<dbReference type="SMART" id="SM00267">
    <property type="entry name" value="GGDEF"/>
    <property type="match status" value="1"/>
</dbReference>
<evidence type="ECO:0000256" key="1">
    <source>
        <dbReference type="SAM" id="Phobius"/>
    </source>
</evidence>
<dbReference type="InterPro" id="IPR043128">
    <property type="entry name" value="Rev_trsase/Diguanyl_cyclase"/>
</dbReference>
<evidence type="ECO:0000259" key="2">
    <source>
        <dbReference type="PROSITE" id="PS50887"/>
    </source>
</evidence>
<proteinExistence type="predicted"/>
<name>A0A0F9U7L9_9ZZZZ</name>
<feature type="domain" description="GGDEF" evidence="2">
    <location>
        <begin position="223"/>
        <end position="351"/>
    </location>
</feature>
<accession>A0A0F9U7L9</accession>
<comment type="caution">
    <text evidence="3">The sequence shown here is derived from an EMBL/GenBank/DDBJ whole genome shotgun (WGS) entry which is preliminary data.</text>
</comment>
<sequence length="367" mass="41816">MLSFWYKEFPQYPKDHKDFWRTRLIAHSLLITTCYFLVLTLLNLFYFESYDIALIDAFGLFISLGICIWFNKTANVNVASWAVTLMIVSLILMFVISVGGHAHSLFWATLIPPFTFFLVGRNWGSIFSAVAFAICAYLVYLQQQQTVTIGLGSLFNLIEVGLAHILIFRFYEKTRFSAYTRLSIRNLEIQHLAETDKLTGLYNRQKFDFELSQLIAKNDVFETPHCLLICDIDHFKNINDTYGHLVGDKVLTEFAKILKKRMRNDALIARWGGEEFTIILSNTSLNDGAKQADDLRKYIAENTITNIAFTISIGLATIQKDDTVLKLLERADTALYRAKNNGRNNVCVSDKDSTVIAQSTYLNGSIA</sequence>
<evidence type="ECO:0000313" key="3">
    <source>
        <dbReference type="EMBL" id="KKN89230.1"/>
    </source>
</evidence>
<dbReference type="GO" id="GO:0005886">
    <property type="term" value="C:plasma membrane"/>
    <property type="evidence" value="ECO:0007669"/>
    <property type="project" value="TreeGrafter"/>
</dbReference>
<dbReference type="InterPro" id="IPR029787">
    <property type="entry name" value="Nucleotide_cyclase"/>
</dbReference>
<dbReference type="InterPro" id="IPR048435">
    <property type="entry name" value="MASE6"/>
</dbReference>
<dbReference type="FunFam" id="3.30.70.270:FF:000001">
    <property type="entry name" value="Diguanylate cyclase domain protein"/>
    <property type="match status" value="1"/>
</dbReference>
<dbReference type="GO" id="GO:0052621">
    <property type="term" value="F:diguanylate cyclase activity"/>
    <property type="evidence" value="ECO:0007669"/>
    <property type="project" value="TreeGrafter"/>
</dbReference>
<dbReference type="EMBL" id="LAZR01000121">
    <property type="protein sequence ID" value="KKN89230.1"/>
    <property type="molecule type" value="Genomic_DNA"/>
</dbReference>
<dbReference type="PROSITE" id="PS50887">
    <property type="entry name" value="GGDEF"/>
    <property type="match status" value="1"/>
</dbReference>
<dbReference type="PANTHER" id="PTHR45138">
    <property type="entry name" value="REGULATORY COMPONENTS OF SENSORY TRANSDUCTION SYSTEM"/>
    <property type="match status" value="1"/>
</dbReference>
<feature type="transmembrane region" description="Helical" evidence="1">
    <location>
        <begin position="149"/>
        <end position="171"/>
    </location>
</feature>